<dbReference type="SUPFAM" id="SSF81660">
    <property type="entry name" value="Metal cation-transporting ATPase, ATP-binding domain N"/>
    <property type="match status" value="1"/>
</dbReference>
<comment type="subcellular location">
    <subcellularLocation>
        <location evidence="1">Cell membrane</location>
        <topology evidence="1">Multi-pass membrane protein</topology>
    </subcellularLocation>
</comment>
<feature type="transmembrane region" description="Helical" evidence="10">
    <location>
        <begin position="871"/>
        <end position="890"/>
    </location>
</feature>
<dbReference type="PANTHER" id="PTHR42861">
    <property type="entry name" value="CALCIUM-TRANSPORTING ATPASE"/>
    <property type="match status" value="1"/>
</dbReference>
<feature type="transmembrane region" description="Helical" evidence="10">
    <location>
        <begin position="902"/>
        <end position="922"/>
    </location>
</feature>
<dbReference type="SUPFAM" id="SSF81653">
    <property type="entry name" value="Calcium ATPase, transduction domain A"/>
    <property type="match status" value="1"/>
</dbReference>
<feature type="transmembrane region" description="Helical" evidence="10">
    <location>
        <begin position="317"/>
        <end position="341"/>
    </location>
</feature>
<dbReference type="SFLD" id="SFLDS00003">
    <property type="entry name" value="Haloacid_Dehalogenase"/>
    <property type="match status" value="1"/>
</dbReference>
<dbReference type="Pfam" id="PF00122">
    <property type="entry name" value="E1-E2_ATPase"/>
    <property type="match status" value="1"/>
</dbReference>
<dbReference type="Gene3D" id="1.20.1110.10">
    <property type="entry name" value="Calcium-transporting ATPase, transmembrane domain"/>
    <property type="match status" value="1"/>
</dbReference>
<evidence type="ECO:0000256" key="7">
    <source>
        <dbReference type="ARBA" id="ARBA00023136"/>
    </source>
</evidence>
<feature type="transmembrane region" description="Helical" evidence="10">
    <location>
        <begin position="729"/>
        <end position="753"/>
    </location>
</feature>
<dbReference type="InterPro" id="IPR006068">
    <property type="entry name" value="ATPase_P-typ_cation-transptr_C"/>
</dbReference>
<evidence type="ECO:0000313" key="13">
    <source>
        <dbReference type="Proteomes" id="UP001500755"/>
    </source>
</evidence>
<evidence type="ECO:0000256" key="4">
    <source>
        <dbReference type="ARBA" id="ARBA00022840"/>
    </source>
</evidence>
<accession>A0ABP5F2C6</accession>
<dbReference type="InterPro" id="IPR001757">
    <property type="entry name" value="P_typ_ATPase"/>
</dbReference>
<keyword evidence="3" id="KW-0547">Nucleotide-binding</keyword>
<reference evidence="13" key="1">
    <citation type="journal article" date="2019" name="Int. J. Syst. Evol. Microbiol.">
        <title>The Global Catalogue of Microorganisms (GCM) 10K type strain sequencing project: providing services to taxonomists for standard genome sequencing and annotation.</title>
        <authorList>
            <consortium name="The Broad Institute Genomics Platform"/>
            <consortium name="The Broad Institute Genome Sequencing Center for Infectious Disease"/>
            <person name="Wu L."/>
            <person name="Ma J."/>
        </authorList>
    </citation>
    <scope>NUCLEOTIDE SEQUENCE [LARGE SCALE GENOMIC DNA]</scope>
    <source>
        <strain evidence="13">JCM 14546</strain>
    </source>
</reference>
<feature type="transmembrane region" description="Helical" evidence="10">
    <location>
        <begin position="832"/>
        <end position="850"/>
    </location>
</feature>
<dbReference type="InterPro" id="IPR023299">
    <property type="entry name" value="ATPase_P-typ_cyto_dom_N"/>
</dbReference>
<dbReference type="InterPro" id="IPR059000">
    <property type="entry name" value="ATPase_P-type_domA"/>
</dbReference>
<evidence type="ECO:0000256" key="10">
    <source>
        <dbReference type="SAM" id="Phobius"/>
    </source>
</evidence>
<dbReference type="RefSeq" id="WP_344309755.1">
    <property type="nucleotide sequence ID" value="NZ_BAAANO010000020.1"/>
</dbReference>
<dbReference type="InterPro" id="IPR018303">
    <property type="entry name" value="ATPase_P-typ_P_site"/>
</dbReference>
<feature type="transmembrane region" description="Helical" evidence="10">
    <location>
        <begin position="796"/>
        <end position="820"/>
    </location>
</feature>
<gene>
    <name evidence="12" type="ORF">GCM10009755_22500</name>
</gene>
<evidence type="ECO:0000256" key="8">
    <source>
        <dbReference type="ARBA" id="ARBA00049360"/>
    </source>
</evidence>
<keyword evidence="2 10" id="KW-0812">Transmembrane</keyword>
<proteinExistence type="predicted"/>
<keyword evidence="5" id="KW-1278">Translocase</keyword>
<dbReference type="PROSITE" id="PS00154">
    <property type="entry name" value="ATPASE_E1_E2"/>
    <property type="match status" value="1"/>
</dbReference>
<dbReference type="SFLD" id="SFLDG00002">
    <property type="entry name" value="C1.7:_P-type_atpase_like"/>
    <property type="match status" value="1"/>
</dbReference>
<dbReference type="SMART" id="SM00831">
    <property type="entry name" value="Cation_ATPase_N"/>
    <property type="match status" value="1"/>
</dbReference>
<protein>
    <submittedName>
        <fullName evidence="12">Cation-transporting P-type ATPase</fullName>
    </submittedName>
</protein>
<dbReference type="InterPro" id="IPR008250">
    <property type="entry name" value="ATPase_P-typ_transduc_dom_A_sf"/>
</dbReference>
<dbReference type="Gene3D" id="3.40.50.1000">
    <property type="entry name" value="HAD superfamily/HAD-like"/>
    <property type="match status" value="1"/>
</dbReference>
<dbReference type="PRINTS" id="PR00119">
    <property type="entry name" value="CATATPASE"/>
</dbReference>
<dbReference type="Proteomes" id="UP001500755">
    <property type="component" value="Unassembled WGS sequence"/>
</dbReference>
<evidence type="ECO:0000256" key="9">
    <source>
        <dbReference type="SAM" id="MobiDB-lite"/>
    </source>
</evidence>
<dbReference type="InterPro" id="IPR036412">
    <property type="entry name" value="HAD-like_sf"/>
</dbReference>
<evidence type="ECO:0000256" key="5">
    <source>
        <dbReference type="ARBA" id="ARBA00022967"/>
    </source>
</evidence>
<feature type="region of interest" description="Disordered" evidence="9">
    <location>
        <begin position="1"/>
        <end position="47"/>
    </location>
</feature>
<keyword evidence="4" id="KW-0067">ATP-binding</keyword>
<dbReference type="Gene3D" id="3.40.1110.10">
    <property type="entry name" value="Calcium-transporting ATPase, cytoplasmic domain N"/>
    <property type="match status" value="1"/>
</dbReference>
<evidence type="ECO:0000259" key="11">
    <source>
        <dbReference type="SMART" id="SM00831"/>
    </source>
</evidence>
<dbReference type="SFLD" id="SFLDF00027">
    <property type="entry name" value="p-type_atpase"/>
    <property type="match status" value="1"/>
</dbReference>
<feature type="domain" description="Cation-transporting P-type ATPase N-terminal" evidence="11">
    <location>
        <begin position="46"/>
        <end position="119"/>
    </location>
</feature>
<evidence type="ECO:0000256" key="1">
    <source>
        <dbReference type="ARBA" id="ARBA00004651"/>
    </source>
</evidence>
<comment type="catalytic activity">
    <reaction evidence="8">
        <text>ATP + H2O = ADP + phosphate + H(+)</text>
        <dbReference type="Rhea" id="RHEA:13065"/>
        <dbReference type="ChEBI" id="CHEBI:15377"/>
        <dbReference type="ChEBI" id="CHEBI:15378"/>
        <dbReference type="ChEBI" id="CHEBI:30616"/>
        <dbReference type="ChEBI" id="CHEBI:43474"/>
        <dbReference type="ChEBI" id="CHEBI:456216"/>
    </reaction>
</comment>
<keyword evidence="13" id="KW-1185">Reference proteome</keyword>
<organism evidence="12 13">
    <name type="scientific">Brevibacterium samyangense</name>
    <dbReference type="NCBI Taxonomy" id="366888"/>
    <lineage>
        <taxon>Bacteria</taxon>
        <taxon>Bacillati</taxon>
        <taxon>Actinomycetota</taxon>
        <taxon>Actinomycetes</taxon>
        <taxon>Micrococcales</taxon>
        <taxon>Brevibacteriaceae</taxon>
        <taxon>Brevibacterium</taxon>
    </lineage>
</organism>
<dbReference type="EMBL" id="BAAANO010000020">
    <property type="protein sequence ID" value="GAA2010755.1"/>
    <property type="molecule type" value="Genomic_DNA"/>
</dbReference>
<keyword evidence="6 10" id="KW-1133">Transmembrane helix</keyword>
<dbReference type="InterPro" id="IPR044492">
    <property type="entry name" value="P_typ_ATPase_HD_dom"/>
</dbReference>
<dbReference type="SUPFAM" id="SSF56784">
    <property type="entry name" value="HAD-like"/>
    <property type="match status" value="1"/>
</dbReference>
<feature type="transmembrane region" description="Helical" evidence="10">
    <location>
        <begin position="287"/>
        <end position="305"/>
    </location>
</feature>
<dbReference type="InterPro" id="IPR004014">
    <property type="entry name" value="ATPase_P-typ_cation-transptr_N"/>
</dbReference>
<dbReference type="Pfam" id="PF13246">
    <property type="entry name" value="Cation_ATPase"/>
    <property type="match status" value="1"/>
</dbReference>
<name>A0ABP5F2C6_9MICO</name>
<dbReference type="SUPFAM" id="SSF81665">
    <property type="entry name" value="Calcium ATPase, transmembrane domain M"/>
    <property type="match status" value="1"/>
</dbReference>
<sequence>MSGSPNTPADRPGRAAQSAHPVGPTDPARSAPAGYSDPAGHPVPEAPWAQDTDLLLQELGTATTGLGAEEAGSRLREYGPNRLAASEPVPFWRRVLAQFQDVLIYILLASALAKFLLRDWVDFFVILAVTVINAAVGLIQEGRAQKALDAISRMLTTRAFALRDGQWHDVDADDLVPGDIVRVSAGQRVPADIRLLEENNLQAEESALTGESTAAEKDIAPVPADAGVGDRSNMLFSGTLVVVGEGRGVVTATGTRTEIGRIQAMIADVTTLETPLSRALGRFGTQLAIFILGLAVVIMLVGMLVHDWPAGELVSAAIGFAVAAVPEGLPALVTITLALGVQQMARRRAITRKLPAVETLGSVTTICSDKTGTLTKNEMTARTVRTADAEFAVTGIGYSPEGELTLGGEQVGPRADLTALARVMTLCNDAAVTEEEHGWTLVGSPTDGALTVLGPKIGFAGEGWRRDAVVPFESATKYQAVLVAGPAGEREVLLKGAPDRVLARCTHQTGASGGAEPLDRAAWEARIDEIGGRGLRVLAAARRPAAEGENTLDHAAVEDGLELVGLVGIVDPPRPEAVEAIAVCKRAGVAVKMITGDHAGTALAIGKEMGLVHGTGTNVLSGAELEAMNDEDLRSVVRDVDVYARTSPEHKVRIVRALQAHGEVVAMTGDGVNDAPALTQADVGVAMGIKGTEVTKEAADVVLGDDNFATIRAAVEEGRRIYDNVRKSVLFLLPTNGAQSLVVLFAVVFGWVLPLEPVQVLWINMVTAVTLSLSLANERAETGIMDRMPRDPNAPLLSASFLGRVLAVSVLIGGVTIALFYWQMGRGVDLEAARTTAVTMLALGQMAYLFNCRFLGRSSFTPEVFTGNRMLWLSCGALLALQLFFVYVPVMHDLFGSTALPLEAWGITALLALGIFVVTEGIKRLWRS</sequence>
<dbReference type="Pfam" id="PF00690">
    <property type="entry name" value="Cation_ATPase_N"/>
    <property type="match status" value="1"/>
</dbReference>
<comment type="caution">
    <text evidence="12">The sequence shown here is derived from an EMBL/GenBank/DDBJ whole genome shotgun (WGS) entry which is preliminary data.</text>
</comment>
<dbReference type="PRINTS" id="PR00120">
    <property type="entry name" value="HATPASE"/>
</dbReference>
<keyword evidence="7 10" id="KW-0472">Membrane</keyword>
<dbReference type="NCBIfam" id="TIGR01494">
    <property type="entry name" value="ATPase_P-type"/>
    <property type="match status" value="2"/>
</dbReference>
<feature type="transmembrane region" description="Helical" evidence="10">
    <location>
        <begin position="759"/>
        <end position="776"/>
    </location>
</feature>
<dbReference type="InterPro" id="IPR023298">
    <property type="entry name" value="ATPase_P-typ_TM_dom_sf"/>
</dbReference>
<dbReference type="Gene3D" id="2.70.150.10">
    <property type="entry name" value="Calcium-transporting ATPase, cytoplasmic transduction domain A"/>
    <property type="match status" value="1"/>
</dbReference>
<dbReference type="Pfam" id="PF00689">
    <property type="entry name" value="Cation_ATPase_C"/>
    <property type="match status" value="1"/>
</dbReference>
<dbReference type="InterPro" id="IPR023214">
    <property type="entry name" value="HAD_sf"/>
</dbReference>
<feature type="transmembrane region" description="Helical" evidence="10">
    <location>
        <begin position="123"/>
        <end position="139"/>
    </location>
</feature>
<evidence type="ECO:0000256" key="2">
    <source>
        <dbReference type="ARBA" id="ARBA00022692"/>
    </source>
</evidence>
<evidence type="ECO:0000256" key="3">
    <source>
        <dbReference type="ARBA" id="ARBA00022741"/>
    </source>
</evidence>
<evidence type="ECO:0000256" key="6">
    <source>
        <dbReference type="ARBA" id="ARBA00022989"/>
    </source>
</evidence>
<evidence type="ECO:0000313" key="12">
    <source>
        <dbReference type="EMBL" id="GAA2010755.1"/>
    </source>
</evidence>